<name>A0A0M0K738_9EUKA</name>
<evidence type="ECO:0000313" key="11">
    <source>
        <dbReference type="EMBL" id="KOO34686.1"/>
    </source>
</evidence>
<sequence>MNRVAWVDVTCTAPGPTRTAARRTLLVNASGYACSGNGSNGGIVAVMGASGSGKTTLLTLLAGHAQADAGSIKLNGGPLRSSSVGFLPQFDFLFESLTVLETLRLGSSLRGARLSPSRHDEQDDARLLALLTRLGLAHVVHSRIGQANAAGKRRGISGGERKRCALALALLDAPPLLVLDEPTSGLDARAAVDVLRVLSTLTAEQAVVISLHQPSARAFGLVSQLMLLAPGGRSLFFGAPSRALEHFASLGRPVPSYTNPAEHYIELAADSDDQELQALLLGAADEAATGQSLARALLEARRGAQDGAVEGAQDGAAASAPPPRRSRRSNSRLQRVSYDDVALDDVASIPATPERRASVGFVAQLRALHWRATTQNRRHPAFMRAMASRSVMMALIVGHLYSGLGTSQASVQDRTGVLYFVLANQIMSASGSIRTFVAERDIAAHELRADLYRLPAYFAARSLAEATLHLGFALLFGLLTYALVGLAPTAEQLGVFLTIVVLVTLCAESIVVLVGAAMPDERSAAVVGPVVLALFMVCGGLFVNAKSMPTLFRLFNHANPFSYAFAALLQNEMRNLTLSCEPHELIGLPPPETASLKAAAALLGDLWPAQRCPTHTGEEVIERMALGGWSASQNAAALVLMIVVYRALAFAALRARFKRL</sequence>
<feature type="transmembrane region" description="Helical" evidence="9">
    <location>
        <begin position="458"/>
        <end position="483"/>
    </location>
</feature>
<dbReference type="InterPro" id="IPR050352">
    <property type="entry name" value="ABCG_transporters"/>
</dbReference>
<evidence type="ECO:0000256" key="7">
    <source>
        <dbReference type="ARBA" id="ARBA00023136"/>
    </source>
</evidence>
<dbReference type="PANTHER" id="PTHR48041">
    <property type="entry name" value="ABC TRANSPORTER G FAMILY MEMBER 28"/>
    <property type="match status" value="1"/>
</dbReference>
<evidence type="ECO:0000313" key="12">
    <source>
        <dbReference type="Proteomes" id="UP000037460"/>
    </source>
</evidence>
<evidence type="ECO:0000256" key="6">
    <source>
        <dbReference type="ARBA" id="ARBA00022989"/>
    </source>
</evidence>
<evidence type="ECO:0000256" key="2">
    <source>
        <dbReference type="ARBA" id="ARBA00022448"/>
    </source>
</evidence>
<dbReference type="Pfam" id="PF01061">
    <property type="entry name" value="ABC2_membrane"/>
    <property type="match status" value="1"/>
</dbReference>
<dbReference type="Gene3D" id="3.40.50.300">
    <property type="entry name" value="P-loop containing nucleotide triphosphate hydrolases"/>
    <property type="match status" value="1"/>
</dbReference>
<dbReference type="InterPro" id="IPR003439">
    <property type="entry name" value="ABC_transporter-like_ATP-bd"/>
</dbReference>
<dbReference type="SMART" id="SM00382">
    <property type="entry name" value="AAA"/>
    <property type="match status" value="1"/>
</dbReference>
<reference evidence="12" key="1">
    <citation type="journal article" date="2015" name="PLoS Genet.">
        <title>Genome Sequence and Transcriptome Analyses of Chrysochromulina tobin: Metabolic Tools for Enhanced Algal Fitness in the Prominent Order Prymnesiales (Haptophyceae).</title>
        <authorList>
            <person name="Hovde B.T."/>
            <person name="Deodato C.R."/>
            <person name="Hunsperger H.M."/>
            <person name="Ryken S.A."/>
            <person name="Yost W."/>
            <person name="Jha R.K."/>
            <person name="Patterson J."/>
            <person name="Monnat R.J. Jr."/>
            <person name="Barlow S.B."/>
            <person name="Starkenburg S.R."/>
            <person name="Cattolico R.A."/>
        </authorList>
    </citation>
    <scope>NUCLEOTIDE SEQUENCE</scope>
    <source>
        <strain evidence="12">CCMP291</strain>
    </source>
</reference>
<keyword evidence="7 9" id="KW-0472">Membrane</keyword>
<dbReference type="GO" id="GO:0016887">
    <property type="term" value="F:ATP hydrolysis activity"/>
    <property type="evidence" value="ECO:0007669"/>
    <property type="project" value="InterPro"/>
</dbReference>
<organism evidence="11 12">
    <name type="scientific">Chrysochromulina tobinii</name>
    <dbReference type="NCBI Taxonomy" id="1460289"/>
    <lineage>
        <taxon>Eukaryota</taxon>
        <taxon>Haptista</taxon>
        <taxon>Haptophyta</taxon>
        <taxon>Prymnesiophyceae</taxon>
        <taxon>Prymnesiales</taxon>
        <taxon>Chrysochromulinaceae</taxon>
        <taxon>Chrysochromulina</taxon>
    </lineage>
</organism>
<dbReference type="InterPro" id="IPR043926">
    <property type="entry name" value="ABCG_dom"/>
</dbReference>
<dbReference type="InterPro" id="IPR013525">
    <property type="entry name" value="ABC2_TM"/>
</dbReference>
<comment type="caution">
    <text evidence="11">The sequence shown here is derived from an EMBL/GenBank/DDBJ whole genome shotgun (WGS) entry which is preliminary data.</text>
</comment>
<dbReference type="Proteomes" id="UP000037460">
    <property type="component" value="Unassembled WGS sequence"/>
</dbReference>
<feature type="transmembrane region" description="Helical" evidence="9">
    <location>
        <begin position="635"/>
        <end position="653"/>
    </location>
</feature>
<proteinExistence type="predicted"/>
<dbReference type="OrthoDB" id="66620at2759"/>
<keyword evidence="3 9" id="KW-0812">Transmembrane</keyword>
<protein>
    <submittedName>
        <fullName evidence="11">ABC-2 type transporter family protein</fullName>
    </submittedName>
</protein>
<comment type="subcellular location">
    <subcellularLocation>
        <location evidence="1">Membrane</location>
        <topology evidence="1">Multi-pass membrane protein</topology>
    </subcellularLocation>
</comment>
<dbReference type="GO" id="GO:0005524">
    <property type="term" value="F:ATP binding"/>
    <property type="evidence" value="ECO:0007669"/>
    <property type="project" value="UniProtKB-KW"/>
</dbReference>
<dbReference type="GO" id="GO:0140359">
    <property type="term" value="F:ABC-type transporter activity"/>
    <property type="evidence" value="ECO:0007669"/>
    <property type="project" value="InterPro"/>
</dbReference>
<keyword evidence="4" id="KW-0547">Nucleotide-binding</keyword>
<dbReference type="PROSITE" id="PS50893">
    <property type="entry name" value="ABC_TRANSPORTER_2"/>
    <property type="match status" value="1"/>
</dbReference>
<keyword evidence="6 9" id="KW-1133">Transmembrane helix</keyword>
<dbReference type="InterPro" id="IPR027417">
    <property type="entry name" value="P-loop_NTPase"/>
</dbReference>
<dbReference type="GO" id="GO:0016020">
    <property type="term" value="C:membrane"/>
    <property type="evidence" value="ECO:0007669"/>
    <property type="project" value="UniProtKB-SubCell"/>
</dbReference>
<evidence type="ECO:0000256" key="9">
    <source>
        <dbReference type="SAM" id="Phobius"/>
    </source>
</evidence>
<evidence type="ECO:0000256" key="4">
    <source>
        <dbReference type="ARBA" id="ARBA00022741"/>
    </source>
</evidence>
<dbReference type="PROSITE" id="PS51257">
    <property type="entry name" value="PROKAR_LIPOPROTEIN"/>
    <property type="match status" value="1"/>
</dbReference>
<evidence type="ECO:0000259" key="10">
    <source>
        <dbReference type="PROSITE" id="PS50893"/>
    </source>
</evidence>
<gene>
    <name evidence="11" type="ORF">Ctob_014805</name>
</gene>
<evidence type="ECO:0000256" key="8">
    <source>
        <dbReference type="SAM" id="MobiDB-lite"/>
    </source>
</evidence>
<evidence type="ECO:0000256" key="5">
    <source>
        <dbReference type="ARBA" id="ARBA00022840"/>
    </source>
</evidence>
<dbReference type="InterPro" id="IPR003593">
    <property type="entry name" value="AAA+_ATPase"/>
</dbReference>
<dbReference type="SUPFAM" id="SSF52540">
    <property type="entry name" value="P-loop containing nucleoside triphosphate hydrolases"/>
    <property type="match status" value="1"/>
</dbReference>
<evidence type="ECO:0000256" key="3">
    <source>
        <dbReference type="ARBA" id="ARBA00022692"/>
    </source>
</evidence>
<dbReference type="Pfam" id="PF19055">
    <property type="entry name" value="ABC2_membrane_7"/>
    <property type="match status" value="1"/>
</dbReference>
<dbReference type="PANTHER" id="PTHR48041:SF139">
    <property type="entry name" value="PROTEIN SCARLET"/>
    <property type="match status" value="1"/>
</dbReference>
<evidence type="ECO:0000256" key="1">
    <source>
        <dbReference type="ARBA" id="ARBA00004141"/>
    </source>
</evidence>
<feature type="region of interest" description="Disordered" evidence="8">
    <location>
        <begin position="308"/>
        <end position="333"/>
    </location>
</feature>
<feature type="transmembrane region" description="Helical" evidence="9">
    <location>
        <begin position="524"/>
        <end position="543"/>
    </location>
</feature>
<keyword evidence="2" id="KW-0813">Transport</keyword>
<keyword evidence="5" id="KW-0067">ATP-binding</keyword>
<dbReference type="Pfam" id="PF00005">
    <property type="entry name" value="ABC_tran"/>
    <property type="match status" value="1"/>
</dbReference>
<dbReference type="AlphaFoldDB" id="A0A0M0K738"/>
<accession>A0A0M0K738</accession>
<feature type="domain" description="ABC transporter" evidence="10">
    <location>
        <begin position="4"/>
        <end position="256"/>
    </location>
</feature>
<feature type="transmembrane region" description="Helical" evidence="9">
    <location>
        <begin position="495"/>
        <end position="517"/>
    </location>
</feature>
<dbReference type="EMBL" id="JWZX01001133">
    <property type="protein sequence ID" value="KOO34686.1"/>
    <property type="molecule type" value="Genomic_DNA"/>
</dbReference>
<keyword evidence="12" id="KW-1185">Reference proteome</keyword>